<dbReference type="SUPFAM" id="SSF54001">
    <property type="entry name" value="Cysteine proteinases"/>
    <property type="match status" value="1"/>
</dbReference>
<dbReference type="SMART" id="SM00230">
    <property type="entry name" value="CysPc"/>
    <property type="match status" value="1"/>
</dbReference>
<comment type="caution">
    <text evidence="5">The sequence shown here is derived from an EMBL/GenBank/DDBJ whole genome shotgun (WGS) entry which is preliminary data.</text>
</comment>
<gene>
    <name evidence="5" type="ORF">SCF082_LOCUS25073</name>
</gene>
<feature type="region of interest" description="Disordered" evidence="2">
    <location>
        <begin position="123"/>
        <end position="142"/>
    </location>
</feature>
<dbReference type="PROSITE" id="PS50203">
    <property type="entry name" value="CALPAIN_CAT"/>
    <property type="match status" value="1"/>
</dbReference>
<dbReference type="Pfam" id="PF00648">
    <property type="entry name" value="Peptidase_C2"/>
    <property type="match status" value="1"/>
</dbReference>
<feature type="compositionally biased region" description="Acidic residues" evidence="2">
    <location>
        <begin position="244"/>
        <end position="256"/>
    </location>
</feature>
<feature type="region of interest" description="Disordered" evidence="2">
    <location>
        <begin position="222"/>
        <end position="256"/>
    </location>
</feature>
<dbReference type="Proteomes" id="UP001642464">
    <property type="component" value="Unassembled WGS sequence"/>
</dbReference>
<dbReference type="EMBL" id="CAXAMM010018724">
    <property type="protein sequence ID" value="CAK9044034.1"/>
    <property type="molecule type" value="Genomic_DNA"/>
</dbReference>
<feature type="compositionally biased region" description="Basic and acidic residues" evidence="2">
    <location>
        <begin position="222"/>
        <end position="235"/>
    </location>
</feature>
<feature type="domain" description="Calpain catalytic" evidence="3">
    <location>
        <begin position="180"/>
        <end position="388"/>
    </location>
</feature>
<keyword evidence="6" id="KW-1185">Reference proteome</keyword>
<evidence type="ECO:0000256" key="1">
    <source>
        <dbReference type="PROSITE-ProRule" id="PRU00239"/>
    </source>
</evidence>
<dbReference type="Gene3D" id="2.170.150.20">
    <property type="entry name" value="Peptide methionine sulfoxide reductase"/>
    <property type="match status" value="1"/>
</dbReference>
<name>A0ABP0M1E8_9DINO</name>
<dbReference type="InterPro" id="IPR038765">
    <property type="entry name" value="Papain-like_cys_pep_sf"/>
</dbReference>
<dbReference type="InterPro" id="IPR022684">
    <property type="entry name" value="Calpain_cysteine_protease"/>
</dbReference>
<evidence type="ECO:0000256" key="2">
    <source>
        <dbReference type="SAM" id="MobiDB-lite"/>
    </source>
</evidence>
<evidence type="ECO:0000313" key="6">
    <source>
        <dbReference type="Proteomes" id="UP001642464"/>
    </source>
</evidence>
<dbReference type="SUPFAM" id="SSF57850">
    <property type="entry name" value="RING/U-box"/>
    <property type="match status" value="1"/>
</dbReference>
<dbReference type="Gene3D" id="3.90.70.10">
    <property type="entry name" value="Cysteine proteinases"/>
    <property type="match status" value="1"/>
</dbReference>
<feature type="compositionally biased region" description="Low complexity" evidence="2">
    <location>
        <begin position="130"/>
        <end position="142"/>
    </location>
</feature>
<dbReference type="PROSITE" id="PS51788">
    <property type="entry name" value="CULT"/>
    <property type="match status" value="1"/>
</dbReference>
<organism evidence="5 6">
    <name type="scientific">Durusdinium trenchii</name>
    <dbReference type="NCBI Taxonomy" id="1381693"/>
    <lineage>
        <taxon>Eukaryota</taxon>
        <taxon>Sar</taxon>
        <taxon>Alveolata</taxon>
        <taxon>Dinophyceae</taxon>
        <taxon>Suessiales</taxon>
        <taxon>Symbiodiniaceae</taxon>
        <taxon>Durusdinium</taxon>
    </lineage>
</organism>
<feature type="domain" description="CULT" evidence="4">
    <location>
        <begin position="1"/>
        <end position="44"/>
    </location>
</feature>
<reference evidence="5 6" key="1">
    <citation type="submission" date="2024-02" db="EMBL/GenBank/DDBJ databases">
        <authorList>
            <person name="Chen Y."/>
            <person name="Shah S."/>
            <person name="Dougan E. K."/>
            <person name="Thang M."/>
            <person name="Chan C."/>
        </authorList>
    </citation>
    <scope>NUCLEOTIDE SEQUENCE [LARGE SCALE GENOMIC DNA]</scope>
</reference>
<evidence type="ECO:0000259" key="4">
    <source>
        <dbReference type="PROSITE" id="PS51788"/>
    </source>
</evidence>
<dbReference type="PANTHER" id="PTHR10183:SF382">
    <property type="entry name" value="CALPAIN-15"/>
    <property type="match status" value="1"/>
</dbReference>
<protein>
    <submittedName>
        <fullName evidence="5">Calpain-15 (Small optic lobes homolog)</fullName>
    </submittedName>
</protein>
<proteinExistence type="predicted"/>
<evidence type="ECO:0000313" key="5">
    <source>
        <dbReference type="EMBL" id="CAK9044034.1"/>
    </source>
</evidence>
<evidence type="ECO:0000259" key="3">
    <source>
        <dbReference type="PROSITE" id="PS50203"/>
    </source>
</evidence>
<dbReference type="InterPro" id="IPR034750">
    <property type="entry name" value="CULT"/>
</dbReference>
<dbReference type="PANTHER" id="PTHR10183">
    <property type="entry name" value="CALPAIN"/>
    <property type="match status" value="1"/>
</dbReference>
<sequence>MAICRTCGTHIGWRFESRSWNKSGGRGDASLFWGLIWRHLREHCAAGPQPQTSKRPELRCPKEHPLRRYATPHAHYICDVCNRQVKVGEHLWGCGACDYDMCDGCKAKVIHGAKVEHRESQGLAGLAKTAQKPSQEAPPEAQQALPAIALPLRPEVPAHRTILSHNPNAGCMPWQTESVAAAKLFGCYGALKGGTFAEALALFTGYPTQKLRLYIPKMQRMERAQRRQAKQERRTQLLLQGQDVPDDQSDDSDDDDLNWSKLVSCKDAGYLLGLGCSEESCEKPKHHIVEEMGLQAPHAYGILDLAEVNVNGKTEHLVKIRNPWGQNAPRTWKGKWGKDWDGWTPELQKQLKVVNSSGVLMDDPMSIFWMAFEDLKEYFSHVEICRVHHDWHEARERAWLSSSLGPGQVFRLGVQERSNVDLAFWQERNNMREGALNATCTNVDVGLVVLLQRGTDAQGDPQYEFIGGAPRSFEDCVSVEVILEAGLDYLVVPLCMSHLYQQEPRQGILAVHSVKPITLTPRGSSWREMASGLCCSVQGLGKSWNHNRCPAIYYWHHFEPGGCNFMVENSGDEPVAVQIDATESMGCVSSQGEMGVVVRVPPQSRRIVVSLTFSLDMGWASASIQPQLVPLEMAPAVDTAASDNVHMPLPLAKEWARAAAEAKAADQELAEAIRLSLAPAPRGVSAKEQLDRRTKDLFELYRSQGVAPHEAAQRAAGQARLELEKA</sequence>
<comment type="caution">
    <text evidence="1">Lacks conserved residue(s) required for the propagation of feature annotation.</text>
</comment>
<dbReference type="PRINTS" id="PR00704">
    <property type="entry name" value="CALPAIN"/>
</dbReference>
<accession>A0ABP0M1E8</accession>
<dbReference type="InterPro" id="IPR001300">
    <property type="entry name" value="Peptidase_C2_calpain_cat"/>
</dbReference>